<feature type="compositionally biased region" description="Acidic residues" evidence="1">
    <location>
        <begin position="89"/>
        <end position="99"/>
    </location>
</feature>
<dbReference type="EMBL" id="HBGY01029406">
    <property type="protein sequence ID" value="CAD9605786.1"/>
    <property type="molecule type" value="Transcribed_RNA"/>
</dbReference>
<feature type="compositionally biased region" description="Acidic residues" evidence="1">
    <location>
        <begin position="59"/>
        <end position="80"/>
    </location>
</feature>
<organism evidence="3">
    <name type="scientific">Leptocylindrus danicus</name>
    <dbReference type="NCBI Taxonomy" id="163516"/>
    <lineage>
        <taxon>Eukaryota</taxon>
        <taxon>Sar</taxon>
        <taxon>Stramenopiles</taxon>
        <taxon>Ochrophyta</taxon>
        <taxon>Bacillariophyta</taxon>
        <taxon>Coscinodiscophyceae</taxon>
        <taxon>Chaetocerotophycidae</taxon>
        <taxon>Leptocylindrales</taxon>
        <taxon>Leptocylindraceae</taxon>
        <taxon>Leptocylindrus</taxon>
    </lineage>
</organism>
<feature type="region of interest" description="Disordered" evidence="1">
    <location>
        <begin position="50"/>
        <end position="99"/>
    </location>
</feature>
<gene>
    <name evidence="3" type="ORF">LDAN0321_LOCUS18240</name>
    <name evidence="4" type="ORF">LDAN0321_LOCUS18241</name>
</gene>
<keyword evidence="2" id="KW-0732">Signal</keyword>
<sequence>MKSSLSLTLFLVFALLALSSVLADDAGKRKKSLRATNRDIEVEDELEQMIPGLSRDLHEVEDDEDEDEEDEEDEDEEDGYGESNSLDLPEGDEYDEYEPEGYYRRRYRYGRYGGYRRRRWRRGYYGGYGRRYRRGYRRGYRRRRYGGYW</sequence>
<evidence type="ECO:0000313" key="3">
    <source>
        <dbReference type="EMBL" id="CAD9605786.1"/>
    </source>
</evidence>
<evidence type="ECO:0000256" key="1">
    <source>
        <dbReference type="SAM" id="MobiDB-lite"/>
    </source>
</evidence>
<reference evidence="3" key="1">
    <citation type="submission" date="2021-01" db="EMBL/GenBank/DDBJ databases">
        <authorList>
            <person name="Corre E."/>
            <person name="Pelletier E."/>
            <person name="Niang G."/>
            <person name="Scheremetjew M."/>
            <person name="Finn R."/>
            <person name="Kale V."/>
            <person name="Holt S."/>
            <person name="Cochrane G."/>
            <person name="Meng A."/>
            <person name="Brown T."/>
            <person name="Cohen L."/>
        </authorList>
    </citation>
    <scope>NUCLEOTIDE SEQUENCE</scope>
    <source>
        <strain evidence="3">B650</strain>
    </source>
</reference>
<evidence type="ECO:0000313" key="4">
    <source>
        <dbReference type="EMBL" id="CAD9605789.1"/>
    </source>
</evidence>
<proteinExistence type="predicted"/>
<evidence type="ECO:0000256" key="2">
    <source>
        <dbReference type="SAM" id="SignalP"/>
    </source>
</evidence>
<dbReference type="AlphaFoldDB" id="A0A6U2S1W1"/>
<accession>A0A6U2S1W1</accession>
<feature type="signal peptide" evidence="2">
    <location>
        <begin position="1"/>
        <end position="23"/>
    </location>
</feature>
<name>A0A6U2S1W1_9STRA</name>
<dbReference type="EMBL" id="HBGY01029408">
    <property type="protein sequence ID" value="CAD9605789.1"/>
    <property type="molecule type" value="Transcribed_RNA"/>
</dbReference>
<protein>
    <submittedName>
        <fullName evidence="3">Uncharacterized protein</fullName>
    </submittedName>
</protein>
<feature type="chain" id="PRO_5035585386" evidence="2">
    <location>
        <begin position="24"/>
        <end position="149"/>
    </location>
</feature>